<feature type="signal peptide" evidence="5">
    <location>
        <begin position="1"/>
        <end position="15"/>
    </location>
</feature>
<protein>
    <submittedName>
        <fullName evidence="6">Uncharacterized protein</fullName>
    </submittedName>
</protein>
<reference evidence="6 7" key="1">
    <citation type="submission" date="2023-10" db="EMBL/GenBank/DDBJ databases">
        <title>Chromosome-scale genome assembly provides insights into flower coloration mechanisms of Canna indica.</title>
        <authorList>
            <person name="Li C."/>
        </authorList>
    </citation>
    <scope>NUCLEOTIDE SEQUENCE [LARGE SCALE GENOMIC DNA]</scope>
    <source>
        <tissue evidence="6">Flower</tissue>
    </source>
</reference>
<proteinExistence type="inferred from homology"/>
<dbReference type="AlphaFoldDB" id="A0AAQ3KS17"/>
<evidence type="ECO:0000256" key="4">
    <source>
        <dbReference type="SAM" id="MobiDB-lite"/>
    </source>
</evidence>
<evidence type="ECO:0000313" key="7">
    <source>
        <dbReference type="Proteomes" id="UP001327560"/>
    </source>
</evidence>
<keyword evidence="2" id="KW-0217">Developmental protein</keyword>
<dbReference type="PANTHER" id="PTHR34359">
    <property type="entry name" value="CLAVATA3/ESR (CLE)-RELATED PROTEIN 10"/>
    <property type="match status" value="1"/>
</dbReference>
<dbReference type="PANTHER" id="PTHR34359:SF28">
    <property type="entry name" value="CLAVATA3_ESR (CLE)-RELATED PROTEIN 12"/>
    <property type="match status" value="1"/>
</dbReference>
<sequence>MRRSLLLFLLLLCSALFLRLLLHGGRRTSSAITRKMLTAKSDDLYPYSSSSLFGTRTHARHRHQHGHRLHRRAPRGRHSAGSIIAGALQDNGDEIDPQYGVEKRLVPTGPNPLHH</sequence>
<evidence type="ECO:0000256" key="3">
    <source>
        <dbReference type="ARBA" id="ARBA00022782"/>
    </source>
</evidence>
<organism evidence="6 7">
    <name type="scientific">Canna indica</name>
    <name type="common">Indian-shot</name>
    <dbReference type="NCBI Taxonomy" id="4628"/>
    <lineage>
        <taxon>Eukaryota</taxon>
        <taxon>Viridiplantae</taxon>
        <taxon>Streptophyta</taxon>
        <taxon>Embryophyta</taxon>
        <taxon>Tracheophyta</taxon>
        <taxon>Spermatophyta</taxon>
        <taxon>Magnoliopsida</taxon>
        <taxon>Liliopsida</taxon>
        <taxon>Zingiberales</taxon>
        <taxon>Cannaceae</taxon>
        <taxon>Canna</taxon>
    </lineage>
</organism>
<keyword evidence="3" id="KW-0221">Differentiation</keyword>
<dbReference type="Proteomes" id="UP001327560">
    <property type="component" value="Chromosome 7"/>
</dbReference>
<dbReference type="InterPro" id="IPR039618">
    <property type="entry name" value="CLE9-13"/>
</dbReference>
<feature type="region of interest" description="Disordered" evidence="4">
    <location>
        <begin position="89"/>
        <end position="115"/>
    </location>
</feature>
<dbReference type="GO" id="GO:0030154">
    <property type="term" value="P:cell differentiation"/>
    <property type="evidence" value="ECO:0007669"/>
    <property type="project" value="UniProtKB-KW"/>
</dbReference>
<feature type="chain" id="PRO_5042855966" evidence="5">
    <location>
        <begin position="16"/>
        <end position="115"/>
    </location>
</feature>
<dbReference type="EMBL" id="CP136896">
    <property type="protein sequence ID" value="WOL14082.1"/>
    <property type="molecule type" value="Genomic_DNA"/>
</dbReference>
<name>A0AAQ3KS17_9LILI</name>
<evidence type="ECO:0000313" key="6">
    <source>
        <dbReference type="EMBL" id="WOL14082.1"/>
    </source>
</evidence>
<accession>A0AAQ3KS17</accession>
<keyword evidence="7" id="KW-1185">Reference proteome</keyword>
<evidence type="ECO:0000256" key="2">
    <source>
        <dbReference type="ARBA" id="ARBA00022473"/>
    </source>
</evidence>
<keyword evidence="5" id="KW-0732">Signal</keyword>
<comment type="similarity">
    <text evidence="1">Belongs to the CLV3/ESR signal peptide family.</text>
</comment>
<evidence type="ECO:0000256" key="5">
    <source>
        <dbReference type="SAM" id="SignalP"/>
    </source>
</evidence>
<evidence type="ECO:0000256" key="1">
    <source>
        <dbReference type="ARBA" id="ARBA00005416"/>
    </source>
</evidence>
<gene>
    <name evidence="6" type="ORF">Cni_G22862</name>
</gene>